<proteinExistence type="predicted"/>
<name>A0ABT5MU60_9BURK</name>
<dbReference type="PROSITE" id="PS51257">
    <property type="entry name" value="PROKAR_LIPOPROTEIN"/>
    <property type="match status" value="1"/>
</dbReference>
<feature type="signal peptide" evidence="1">
    <location>
        <begin position="1"/>
        <end position="21"/>
    </location>
</feature>
<evidence type="ECO:0000313" key="2">
    <source>
        <dbReference type="EMBL" id="MDD0837586.1"/>
    </source>
</evidence>
<feature type="chain" id="PRO_5046664760" description="Lipoprotein" evidence="1">
    <location>
        <begin position="22"/>
        <end position="284"/>
    </location>
</feature>
<reference evidence="2 3" key="1">
    <citation type="submission" date="2023-02" db="EMBL/GenBank/DDBJ databases">
        <title>Bacterial whole genomic sequence of Curvibacter sp. HBC61.</title>
        <authorList>
            <person name="Le V."/>
            <person name="Ko S.-R."/>
            <person name="Ahn C.-Y."/>
            <person name="Oh H.-M."/>
        </authorList>
    </citation>
    <scope>NUCLEOTIDE SEQUENCE [LARGE SCALE GENOMIC DNA]</scope>
    <source>
        <strain evidence="2 3">HBC61</strain>
    </source>
</reference>
<keyword evidence="3" id="KW-1185">Reference proteome</keyword>
<keyword evidence="1" id="KW-0732">Signal</keyword>
<accession>A0ABT5MU60</accession>
<organism evidence="2 3">
    <name type="scientific">Curvibacter cyanobacteriorum</name>
    <dbReference type="NCBI Taxonomy" id="3026422"/>
    <lineage>
        <taxon>Bacteria</taxon>
        <taxon>Pseudomonadati</taxon>
        <taxon>Pseudomonadota</taxon>
        <taxon>Betaproteobacteria</taxon>
        <taxon>Burkholderiales</taxon>
        <taxon>Comamonadaceae</taxon>
        <taxon>Curvibacter</taxon>
    </lineage>
</organism>
<gene>
    <name evidence="2" type="ORF">PSQ40_03270</name>
</gene>
<evidence type="ECO:0000256" key="1">
    <source>
        <dbReference type="SAM" id="SignalP"/>
    </source>
</evidence>
<evidence type="ECO:0008006" key="4">
    <source>
        <dbReference type="Google" id="ProtNLM"/>
    </source>
</evidence>
<evidence type="ECO:0000313" key="3">
    <source>
        <dbReference type="Proteomes" id="UP001528673"/>
    </source>
</evidence>
<sequence length="284" mass="30694">MSIAYLRLATATFLCSLVLSACTSLQPSVPLSGHDLAQGLSVSRSLPEALPDKAKPVPHTQFVLLPEDSAVGLLMPVPFVAEAITSAVNRYAAEALEERLAAVDPYRITLQTLQDRPYWRAQGGYLSLQPFVTLQECSDGQYRLTLIYHLSGPGWVGRYLYHVPQPYAPEQVKAPSPGVLQAVRADLLTGAATLTQLIERGSRGELRSRGQDVQIGSLHLVGGKPSGLVPASLVYVHHADLIEENGQQVLVRIAGDMTQATSAGGLFFGVHVLPKDQLHTFKKL</sequence>
<dbReference type="Proteomes" id="UP001528673">
    <property type="component" value="Unassembled WGS sequence"/>
</dbReference>
<comment type="caution">
    <text evidence="2">The sequence shown here is derived from an EMBL/GenBank/DDBJ whole genome shotgun (WGS) entry which is preliminary data.</text>
</comment>
<protein>
    <recommendedName>
        <fullName evidence="4">Lipoprotein</fullName>
    </recommendedName>
</protein>
<dbReference type="RefSeq" id="WP_273948774.1">
    <property type="nucleotide sequence ID" value="NZ_JAQSIP010000001.1"/>
</dbReference>
<dbReference type="EMBL" id="JAQSIP010000001">
    <property type="protein sequence ID" value="MDD0837586.1"/>
    <property type="molecule type" value="Genomic_DNA"/>
</dbReference>